<protein>
    <recommendedName>
        <fullName evidence="5">Transmembrane protein</fullName>
    </recommendedName>
</protein>
<feature type="region of interest" description="Disordered" evidence="1">
    <location>
        <begin position="1"/>
        <end position="28"/>
    </location>
</feature>
<name>G6Y9F5_9HYPH</name>
<accession>G6Y9F5</accession>
<proteinExistence type="predicted"/>
<feature type="transmembrane region" description="Helical" evidence="2">
    <location>
        <begin position="66"/>
        <end position="86"/>
    </location>
</feature>
<evidence type="ECO:0000256" key="2">
    <source>
        <dbReference type="SAM" id="Phobius"/>
    </source>
</evidence>
<reference evidence="3 4" key="1">
    <citation type="journal article" date="2012" name="J. Bacteriol.">
        <title>Draft Genome Sequence of Plant Growth-Promoting Rhizobium Mesorhizobium amorphae, Isolated from Zinc-Lead Mine Tailings.</title>
        <authorList>
            <person name="Hao X."/>
            <person name="Lin Y."/>
            <person name="Johnstone L."/>
            <person name="Baltrus D.A."/>
            <person name="Miller S.J."/>
            <person name="Wei G."/>
            <person name="Rensing C."/>
        </authorList>
    </citation>
    <scope>NUCLEOTIDE SEQUENCE [LARGE SCALE GENOMIC DNA]</scope>
    <source>
        <strain evidence="3 4">CCNWGS0123</strain>
    </source>
</reference>
<keyword evidence="2" id="KW-0812">Transmembrane</keyword>
<evidence type="ECO:0000313" key="3">
    <source>
        <dbReference type="EMBL" id="EHH11661.1"/>
    </source>
</evidence>
<dbReference type="KEGG" id="mamo:A6B35_18535"/>
<evidence type="ECO:0000313" key="4">
    <source>
        <dbReference type="Proteomes" id="UP000002949"/>
    </source>
</evidence>
<keyword evidence="2" id="KW-1133">Transmembrane helix</keyword>
<evidence type="ECO:0008006" key="5">
    <source>
        <dbReference type="Google" id="ProtNLM"/>
    </source>
</evidence>
<sequence>MPKMSKKASPNSDRFGEDGRRLYSAHDAAKTTKATKAAKFAKAIEAAHAETTKGNKPILRVKRRRWSLLIGGGSLAAVVGLLMDLIGAG</sequence>
<dbReference type="AlphaFoldDB" id="G6Y9F5"/>
<organism evidence="3 4">
    <name type="scientific">Mesorhizobium amorphae CCNWGS0123</name>
    <dbReference type="NCBI Taxonomy" id="1082933"/>
    <lineage>
        <taxon>Bacteria</taxon>
        <taxon>Pseudomonadati</taxon>
        <taxon>Pseudomonadota</taxon>
        <taxon>Alphaproteobacteria</taxon>
        <taxon>Hyphomicrobiales</taxon>
        <taxon>Phyllobacteriaceae</taxon>
        <taxon>Mesorhizobium</taxon>
    </lineage>
</organism>
<gene>
    <name evidence="3" type="ORF">MEA186_12873</name>
</gene>
<dbReference type="EMBL" id="AGSN01000101">
    <property type="protein sequence ID" value="EHH11661.1"/>
    <property type="molecule type" value="Genomic_DNA"/>
</dbReference>
<evidence type="ECO:0000256" key="1">
    <source>
        <dbReference type="SAM" id="MobiDB-lite"/>
    </source>
</evidence>
<dbReference type="RefSeq" id="WP_006202090.1">
    <property type="nucleotide sequence ID" value="NZ_AGSN01000101.1"/>
</dbReference>
<keyword evidence="2" id="KW-0472">Membrane</keyword>
<keyword evidence="4" id="KW-1185">Reference proteome</keyword>
<dbReference type="Proteomes" id="UP000002949">
    <property type="component" value="Unassembled WGS sequence"/>
</dbReference>